<evidence type="ECO:0000256" key="1">
    <source>
        <dbReference type="ARBA" id="ARBA00009981"/>
    </source>
</evidence>
<gene>
    <name evidence="3" type="ORF">WOB96_02685</name>
</gene>
<dbReference type="EMBL" id="JBBPCO010000002">
    <property type="protein sequence ID" value="MEK8088663.1"/>
    <property type="molecule type" value="Genomic_DNA"/>
</dbReference>
<organism evidence="3 4">
    <name type="scientific">Thermithiobacillus plumbiphilus</name>
    <dbReference type="NCBI Taxonomy" id="1729899"/>
    <lineage>
        <taxon>Bacteria</taxon>
        <taxon>Pseudomonadati</taxon>
        <taxon>Pseudomonadota</taxon>
        <taxon>Acidithiobacillia</taxon>
        <taxon>Acidithiobacillales</taxon>
        <taxon>Thermithiobacillaceae</taxon>
        <taxon>Thermithiobacillus</taxon>
    </lineage>
</organism>
<comment type="similarity">
    <text evidence="1 2">Belongs to the phD/YefM antitoxin family.</text>
</comment>
<dbReference type="InterPro" id="IPR006442">
    <property type="entry name" value="Antitoxin_Phd/YefM"/>
</dbReference>
<dbReference type="SUPFAM" id="SSF143120">
    <property type="entry name" value="YefM-like"/>
    <property type="match status" value="1"/>
</dbReference>
<accession>A0ABU9D828</accession>
<reference evidence="3 4" key="1">
    <citation type="submission" date="2024-04" db="EMBL/GenBank/DDBJ databases">
        <authorList>
            <person name="Abashina T."/>
            <person name="Shaikin A."/>
        </authorList>
    </citation>
    <scope>NUCLEOTIDE SEQUENCE [LARGE SCALE GENOMIC DNA]</scope>
    <source>
        <strain evidence="3 4">AAFK</strain>
    </source>
</reference>
<dbReference type="Proteomes" id="UP001446205">
    <property type="component" value="Unassembled WGS sequence"/>
</dbReference>
<comment type="function">
    <text evidence="2">Antitoxin component of a type II toxin-antitoxin (TA) system.</text>
</comment>
<dbReference type="InterPro" id="IPR036165">
    <property type="entry name" value="YefM-like_sf"/>
</dbReference>
<evidence type="ECO:0000313" key="3">
    <source>
        <dbReference type="EMBL" id="MEK8088663.1"/>
    </source>
</evidence>
<dbReference type="NCBIfam" id="TIGR01552">
    <property type="entry name" value="phd_fam"/>
    <property type="match status" value="1"/>
</dbReference>
<evidence type="ECO:0000256" key="2">
    <source>
        <dbReference type="RuleBase" id="RU362080"/>
    </source>
</evidence>
<proteinExistence type="inferred from homology"/>
<dbReference type="Gene3D" id="3.40.1620.10">
    <property type="entry name" value="YefM-like domain"/>
    <property type="match status" value="1"/>
</dbReference>
<dbReference type="Pfam" id="PF02604">
    <property type="entry name" value="PhdYeFM_antitox"/>
    <property type="match status" value="1"/>
</dbReference>
<evidence type="ECO:0000313" key="4">
    <source>
        <dbReference type="Proteomes" id="UP001446205"/>
    </source>
</evidence>
<protein>
    <recommendedName>
        <fullName evidence="2">Antitoxin</fullName>
    </recommendedName>
</protein>
<sequence length="80" mass="8996">MSIEIGSFDAKARLSELLREVQRGQRFTITLRGRPVADLVPSDSAARQDFHAAIEAMRSIRKVRGVSEETVAEWIAEGRR</sequence>
<keyword evidence="4" id="KW-1185">Reference proteome</keyword>
<dbReference type="RefSeq" id="WP_341369729.1">
    <property type="nucleotide sequence ID" value="NZ_JBBPCO010000002.1"/>
</dbReference>
<comment type="caution">
    <text evidence="3">The sequence shown here is derived from an EMBL/GenBank/DDBJ whole genome shotgun (WGS) entry which is preliminary data.</text>
</comment>
<name>A0ABU9D828_9PROT</name>